<evidence type="ECO:0000313" key="5">
    <source>
        <dbReference type="Proteomes" id="UP000746584"/>
    </source>
</evidence>
<dbReference type="EMBL" id="BMOI01000008">
    <property type="protein sequence ID" value="GGL03157.1"/>
    <property type="molecule type" value="Genomic_DNA"/>
</dbReference>
<reference evidence="2" key="2">
    <citation type="submission" date="2020-09" db="EMBL/GenBank/DDBJ databases">
        <authorList>
            <person name="Sun Q."/>
            <person name="Ohkuma M."/>
        </authorList>
    </citation>
    <scope>NUCLEOTIDE SEQUENCE</scope>
    <source>
        <strain evidence="2">JCM 1480</strain>
    </source>
</reference>
<dbReference type="RefSeq" id="WP_175328885.1">
    <property type="nucleotide sequence ID" value="NZ_JABMCD010000071.1"/>
</dbReference>
<dbReference type="Proteomes" id="UP000648535">
    <property type="component" value="Unassembled WGS sequence"/>
</dbReference>
<evidence type="ECO:0000313" key="3">
    <source>
        <dbReference type="EMBL" id="MBM7803701.1"/>
    </source>
</evidence>
<proteinExistence type="predicted"/>
<reference evidence="3 5" key="3">
    <citation type="submission" date="2021-01" db="EMBL/GenBank/DDBJ databases">
        <title>Sequencing the genomes of 1000 actinobacteria strains.</title>
        <authorList>
            <person name="Klenk H.-P."/>
        </authorList>
    </citation>
    <scope>NUCLEOTIDE SEQUENCE [LARGE SCALE GENOMIC DNA]</scope>
    <source>
        <strain evidence="3 5">DSM 20542</strain>
    </source>
</reference>
<dbReference type="EMBL" id="JAFBCG010000001">
    <property type="protein sequence ID" value="MBM7803701.1"/>
    <property type="molecule type" value="Genomic_DNA"/>
</dbReference>
<organism evidence="2 4">
    <name type="scientific">Curtobacterium luteum</name>
    <dbReference type="NCBI Taxonomy" id="33881"/>
    <lineage>
        <taxon>Bacteria</taxon>
        <taxon>Bacillati</taxon>
        <taxon>Actinomycetota</taxon>
        <taxon>Actinomycetes</taxon>
        <taxon>Micrococcales</taxon>
        <taxon>Microbacteriaceae</taxon>
        <taxon>Curtobacterium</taxon>
    </lineage>
</organism>
<keyword evidence="1" id="KW-1133">Transmembrane helix</keyword>
<evidence type="ECO:0000256" key="1">
    <source>
        <dbReference type="SAM" id="Phobius"/>
    </source>
</evidence>
<evidence type="ECO:0000313" key="4">
    <source>
        <dbReference type="Proteomes" id="UP000648535"/>
    </source>
</evidence>
<dbReference type="Proteomes" id="UP000746584">
    <property type="component" value="Unassembled WGS sequence"/>
</dbReference>
<comment type="caution">
    <text evidence="2">The sequence shown here is derived from an EMBL/GenBank/DDBJ whole genome shotgun (WGS) entry which is preliminary data.</text>
</comment>
<feature type="transmembrane region" description="Helical" evidence="1">
    <location>
        <begin position="9"/>
        <end position="27"/>
    </location>
</feature>
<feature type="transmembrane region" description="Helical" evidence="1">
    <location>
        <begin position="39"/>
        <end position="64"/>
    </location>
</feature>
<dbReference type="AlphaFoldDB" id="A0A8H9L2A6"/>
<protein>
    <submittedName>
        <fullName evidence="3">Tetrahydromethanopterin S-methyltransferase subunit E</fullName>
    </submittedName>
</protein>
<evidence type="ECO:0000313" key="2">
    <source>
        <dbReference type="EMBL" id="GGL03157.1"/>
    </source>
</evidence>
<keyword evidence="5" id="KW-1185">Reference proteome</keyword>
<keyword evidence="1" id="KW-0472">Membrane</keyword>
<name>A0A8H9L2A6_9MICO</name>
<gene>
    <name evidence="2" type="ORF">GCM10009769_21650</name>
    <name evidence="3" type="ORF">JOE58_002952</name>
</gene>
<sequence>MIVKQGKELLAGIAGSAFVIGAVVLLLSPLREQESRHGFPVWLLALVMGLAGLVLLIGVVLNVARRKRG</sequence>
<reference evidence="2" key="1">
    <citation type="journal article" date="2014" name="Int. J. Syst. Evol. Microbiol.">
        <title>Complete genome sequence of Corynebacterium casei LMG S-19264T (=DSM 44701T), isolated from a smear-ripened cheese.</title>
        <authorList>
            <consortium name="US DOE Joint Genome Institute (JGI-PGF)"/>
            <person name="Walter F."/>
            <person name="Albersmeier A."/>
            <person name="Kalinowski J."/>
            <person name="Ruckert C."/>
        </authorList>
    </citation>
    <scope>NUCLEOTIDE SEQUENCE</scope>
    <source>
        <strain evidence="2">JCM 1480</strain>
    </source>
</reference>
<keyword evidence="1" id="KW-0812">Transmembrane</keyword>
<accession>A0A8H9L2A6</accession>